<evidence type="ECO:0008006" key="4">
    <source>
        <dbReference type="Google" id="ProtNLM"/>
    </source>
</evidence>
<accession>A0A0C3KXY1</accession>
<proteinExistence type="predicted"/>
<gene>
    <name evidence="2" type="ORF">M407DRAFT_24479</name>
</gene>
<reference evidence="2 3" key="1">
    <citation type="submission" date="2014-04" db="EMBL/GenBank/DDBJ databases">
        <authorList>
            <consortium name="DOE Joint Genome Institute"/>
            <person name="Kuo A."/>
            <person name="Girlanda M."/>
            <person name="Perotto S."/>
            <person name="Kohler A."/>
            <person name="Nagy L.G."/>
            <person name="Floudas D."/>
            <person name="Copeland A."/>
            <person name="Barry K.W."/>
            <person name="Cichocki N."/>
            <person name="Veneault-Fourrey C."/>
            <person name="LaButti K."/>
            <person name="Lindquist E.A."/>
            <person name="Lipzen A."/>
            <person name="Lundell T."/>
            <person name="Morin E."/>
            <person name="Murat C."/>
            <person name="Sun H."/>
            <person name="Tunlid A."/>
            <person name="Henrissat B."/>
            <person name="Grigoriev I.V."/>
            <person name="Hibbett D.S."/>
            <person name="Martin F."/>
            <person name="Nordberg H.P."/>
            <person name="Cantor M.N."/>
            <person name="Hua S.X."/>
        </authorList>
    </citation>
    <scope>NUCLEOTIDE SEQUENCE [LARGE SCALE GENOMIC DNA]</scope>
    <source>
        <strain evidence="2 3">MUT 4182</strain>
    </source>
</reference>
<feature type="region of interest" description="Disordered" evidence="1">
    <location>
        <begin position="43"/>
        <end position="219"/>
    </location>
</feature>
<keyword evidence="3" id="KW-1185">Reference proteome</keyword>
<reference evidence="3" key="2">
    <citation type="submission" date="2015-01" db="EMBL/GenBank/DDBJ databases">
        <title>Evolutionary Origins and Diversification of the Mycorrhizal Mutualists.</title>
        <authorList>
            <consortium name="DOE Joint Genome Institute"/>
            <consortium name="Mycorrhizal Genomics Consortium"/>
            <person name="Kohler A."/>
            <person name="Kuo A."/>
            <person name="Nagy L.G."/>
            <person name="Floudas D."/>
            <person name="Copeland A."/>
            <person name="Barry K.W."/>
            <person name="Cichocki N."/>
            <person name="Veneault-Fourrey C."/>
            <person name="LaButti K."/>
            <person name="Lindquist E.A."/>
            <person name="Lipzen A."/>
            <person name="Lundell T."/>
            <person name="Morin E."/>
            <person name="Murat C."/>
            <person name="Riley R."/>
            <person name="Ohm R."/>
            <person name="Sun H."/>
            <person name="Tunlid A."/>
            <person name="Henrissat B."/>
            <person name="Grigoriev I.V."/>
            <person name="Hibbett D.S."/>
            <person name="Martin F."/>
        </authorList>
    </citation>
    <scope>NUCLEOTIDE SEQUENCE [LARGE SCALE GENOMIC DNA]</scope>
    <source>
        <strain evidence="3">MUT 4182</strain>
    </source>
</reference>
<dbReference type="Proteomes" id="UP000054248">
    <property type="component" value="Unassembled WGS sequence"/>
</dbReference>
<feature type="compositionally biased region" description="Basic and acidic residues" evidence="1">
    <location>
        <begin position="149"/>
        <end position="161"/>
    </location>
</feature>
<feature type="compositionally biased region" description="Basic and acidic residues" evidence="1">
    <location>
        <begin position="115"/>
        <end position="126"/>
    </location>
</feature>
<evidence type="ECO:0000313" key="2">
    <source>
        <dbReference type="EMBL" id="KIO26263.1"/>
    </source>
</evidence>
<evidence type="ECO:0000256" key="1">
    <source>
        <dbReference type="SAM" id="MobiDB-lite"/>
    </source>
</evidence>
<dbReference type="OrthoDB" id="3365439at2759"/>
<dbReference type="AlphaFoldDB" id="A0A0C3KXY1"/>
<dbReference type="EMBL" id="KN823027">
    <property type="protein sequence ID" value="KIO26263.1"/>
    <property type="molecule type" value="Genomic_DNA"/>
</dbReference>
<dbReference type="HOGENOM" id="CLU_1176175_0_0_1"/>
<protein>
    <recommendedName>
        <fullName evidence="4">rRNA-processing protein FYV7</fullName>
    </recommendedName>
</protein>
<feature type="region of interest" description="Disordered" evidence="1">
    <location>
        <begin position="1"/>
        <end position="24"/>
    </location>
</feature>
<feature type="compositionally biased region" description="Basic and acidic residues" evidence="1">
    <location>
        <begin position="43"/>
        <end position="52"/>
    </location>
</feature>
<organism evidence="2 3">
    <name type="scientific">Tulasnella calospora MUT 4182</name>
    <dbReference type="NCBI Taxonomy" id="1051891"/>
    <lineage>
        <taxon>Eukaryota</taxon>
        <taxon>Fungi</taxon>
        <taxon>Dikarya</taxon>
        <taxon>Basidiomycota</taxon>
        <taxon>Agaricomycotina</taxon>
        <taxon>Agaricomycetes</taxon>
        <taxon>Cantharellales</taxon>
        <taxon>Tulasnellaceae</taxon>
        <taxon>Tulasnella</taxon>
    </lineage>
</organism>
<evidence type="ECO:0000313" key="3">
    <source>
        <dbReference type="Proteomes" id="UP000054248"/>
    </source>
</evidence>
<feature type="compositionally biased region" description="Basic and acidic residues" evidence="1">
    <location>
        <begin position="193"/>
        <end position="215"/>
    </location>
</feature>
<sequence>MAERSEPTSRSQTSGTKRKRPINNVSYLPWNVQEKIKRRRVEEMKMRSSYSKERKKALGTGANAGVLDSGWPRKPRTVEGGEGADENISRLESAQTIALGADRQPLQLPLPAPKPKKEPKPSREPSRPSSARGASIPKPQDPPETSTESEPKGGHTLDSDGPRSSNEGEGPSFRQLKRAAYSRESLHTYKSRSIKDKHGDKSTRPGSARRVDRKGQPNMKLRMGVMLEQIKKVSDR</sequence>
<name>A0A0C3KXY1_9AGAM</name>